<evidence type="ECO:0000256" key="5">
    <source>
        <dbReference type="ARBA" id="ARBA00022968"/>
    </source>
</evidence>
<dbReference type="GeneID" id="115465561"/>
<dbReference type="EC" id="2.8.2.-" evidence="11"/>
<dbReference type="GO" id="GO:0050655">
    <property type="term" value="P:dermatan sulfate proteoglycan metabolic process"/>
    <property type="evidence" value="ECO:0007669"/>
    <property type="project" value="TreeGrafter"/>
</dbReference>
<dbReference type="PANTHER" id="PTHR12137:SF64">
    <property type="entry name" value="CARBOHYDRATE SULFOTRANSFERASE"/>
    <property type="match status" value="1"/>
</dbReference>
<dbReference type="GO" id="GO:0016051">
    <property type="term" value="P:carbohydrate biosynthetic process"/>
    <property type="evidence" value="ECO:0007669"/>
    <property type="project" value="InterPro"/>
</dbReference>
<evidence type="ECO:0000256" key="4">
    <source>
        <dbReference type="ARBA" id="ARBA00022692"/>
    </source>
</evidence>
<evidence type="ECO:0000256" key="8">
    <source>
        <dbReference type="ARBA" id="ARBA00023136"/>
    </source>
</evidence>
<keyword evidence="8 11" id="KW-0472">Membrane</keyword>
<comment type="similarity">
    <text evidence="2 11">Belongs to the sulfotransferase 2 family.</text>
</comment>
<evidence type="ECO:0000256" key="2">
    <source>
        <dbReference type="ARBA" id="ARBA00006339"/>
    </source>
</evidence>
<keyword evidence="7 11" id="KW-0333">Golgi apparatus</keyword>
<dbReference type="KEGG" id="muo:115465561"/>
<comment type="subcellular location">
    <subcellularLocation>
        <location evidence="1 11">Golgi apparatus membrane</location>
        <topology evidence="1 11">Single-pass type II membrane protein</topology>
    </subcellularLocation>
</comment>
<evidence type="ECO:0000313" key="12">
    <source>
        <dbReference type="Proteomes" id="UP000515156"/>
    </source>
</evidence>
<proteinExistence type="inferred from homology"/>
<accession>A0A6P7X8P7</accession>
<evidence type="ECO:0000313" key="13">
    <source>
        <dbReference type="RefSeq" id="XP_030051972.1"/>
    </source>
</evidence>
<keyword evidence="5 11" id="KW-0735">Signal-anchor</keyword>
<evidence type="ECO:0000256" key="10">
    <source>
        <dbReference type="ARBA" id="ARBA00023277"/>
    </source>
</evidence>
<evidence type="ECO:0000256" key="9">
    <source>
        <dbReference type="ARBA" id="ARBA00023180"/>
    </source>
</evidence>
<organism evidence="12 13">
    <name type="scientific">Microcaecilia unicolor</name>
    <dbReference type="NCBI Taxonomy" id="1415580"/>
    <lineage>
        <taxon>Eukaryota</taxon>
        <taxon>Metazoa</taxon>
        <taxon>Chordata</taxon>
        <taxon>Craniata</taxon>
        <taxon>Vertebrata</taxon>
        <taxon>Euteleostomi</taxon>
        <taxon>Amphibia</taxon>
        <taxon>Gymnophiona</taxon>
        <taxon>Siphonopidae</taxon>
        <taxon>Microcaecilia</taxon>
    </lineage>
</organism>
<dbReference type="InterPro" id="IPR005331">
    <property type="entry name" value="Sulfotransferase"/>
</dbReference>
<feature type="transmembrane region" description="Helical" evidence="11">
    <location>
        <begin position="7"/>
        <end position="25"/>
    </location>
</feature>
<dbReference type="PANTHER" id="PTHR12137">
    <property type="entry name" value="CARBOHYDRATE SULFOTRANSFERASE"/>
    <property type="match status" value="1"/>
</dbReference>
<evidence type="ECO:0000256" key="11">
    <source>
        <dbReference type="RuleBase" id="RU364020"/>
    </source>
</evidence>
<dbReference type="OrthoDB" id="9896530at2759"/>
<dbReference type="Pfam" id="PF03567">
    <property type="entry name" value="Sulfotransfer_2"/>
    <property type="match status" value="1"/>
</dbReference>
<dbReference type="RefSeq" id="XP_030051972.1">
    <property type="nucleotide sequence ID" value="XM_030196112.1"/>
</dbReference>
<protein>
    <recommendedName>
        <fullName evidence="11">Carbohydrate sulfotransferase</fullName>
        <ecNumber evidence="11">2.8.2.-</ecNumber>
    </recommendedName>
</protein>
<keyword evidence="4 11" id="KW-0812">Transmembrane</keyword>
<reference evidence="13" key="1">
    <citation type="submission" date="2025-08" db="UniProtKB">
        <authorList>
            <consortium name="RefSeq"/>
        </authorList>
    </citation>
    <scope>IDENTIFICATION</scope>
</reference>
<sequence length="295" mass="34339">MRFSSRIIIILACIGTMSLFCWWLHAGPSLPLQAPGDPLKTNFTFTVDTFLHVQQLRKKKLRSFCRSHTEFQEFLSQDNLQQVILHMMVNTKLEFVYCWVPALGMDSWEQLLHTLAESRHLTMRKPVNSISVPLSALPVNYLRDFNATSIAMILRSYTKVLFIKDPFQRLVTAYMQRFAGEITFNDFIQMILRTKSREVDVLWKPLVSLCWPCLVNYDYILKYGFLGQEVHHLMGRLGMPTDLVPEFADAQFKWTDSWLGKQLASELSSEQKKQLHKAFLWDFAAFGFPDSQLQN</sequence>
<evidence type="ECO:0000256" key="1">
    <source>
        <dbReference type="ARBA" id="ARBA00004323"/>
    </source>
</evidence>
<dbReference type="GO" id="GO:0000139">
    <property type="term" value="C:Golgi membrane"/>
    <property type="evidence" value="ECO:0007669"/>
    <property type="project" value="UniProtKB-SubCell"/>
</dbReference>
<gene>
    <name evidence="13" type="primary">LOC115465561</name>
</gene>
<keyword evidence="10 11" id="KW-0119">Carbohydrate metabolism</keyword>
<dbReference type="InterPro" id="IPR018011">
    <property type="entry name" value="Carb_sulfotrans_8-10"/>
</dbReference>
<dbReference type="Proteomes" id="UP000515156">
    <property type="component" value="Chromosome 3"/>
</dbReference>
<evidence type="ECO:0000256" key="7">
    <source>
        <dbReference type="ARBA" id="ARBA00023034"/>
    </source>
</evidence>
<name>A0A6P7X8P7_9AMPH</name>
<keyword evidence="6 11" id="KW-1133">Transmembrane helix</keyword>
<dbReference type="AlphaFoldDB" id="A0A6P7X8P7"/>
<evidence type="ECO:0000256" key="6">
    <source>
        <dbReference type="ARBA" id="ARBA00022989"/>
    </source>
</evidence>
<keyword evidence="12" id="KW-1185">Reference proteome</keyword>
<dbReference type="GO" id="GO:0008146">
    <property type="term" value="F:sulfotransferase activity"/>
    <property type="evidence" value="ECO:0007669"/>
    <property type="project" value="InterPro"/>
</dbReference>
<dbReference type="InParanoid" id="A0A6P7X8P7"/>
<keyword evidence="9 11" id="KW-0325">Glycoprotein</keyword>
<evidence type="ECO:0000256" key="3">
    <source>
        <dbReference type="ARBA" id="ARBA00022679"/>
    </source>
</evidence>
<keyword evidence="3 11" id="KW-0808">Transferase</keyword>